<dbReference type="GO" id="GO:0003887">
    <property type="term" value="F:DNA-directed DNA polymerase activity"/>
    <property type="evidence" value="ECO:0007669"/>
    <property type="project" value="TreeGrafter"/>
</dbReference>
<name>A0A3N4IPW9_ASCIM</name>
<dbReference type="STRING" id="1160509.A0A3N4IPW9"/>
<dbReference type="OrthoDB" id="447129at2759"/>
<keyword evidence="3" id="KW-1185">Reference proteome</keyword>
<evidence type="ECO:0000313" key="3">
    <source>
        <dbReference type="Proteomes" id="UP000275078"/>
    </source>
</evidence>
<dbReference type="SUPFAM" id="SSF56672">
    <property type="entry name" value="DNA/RNA polymerases"/>
    <property type="match status" value="1"/>
</dbReference>
<dbReference type="PANTHER" id="PTHR46404:SF1">
    <property type="entry name" value="DNA POLYMERASE IOTA"/>
    <property type="match status" value="1"/>
</dbReference>
<dbReference type="Gene3D" id="3.30.70.270">
    <property type="match status" value="1"/>
</dbReference>
<accession>A0A3N4IPW9</accession>
<dbReference type="GO" id="GO:0006281">
    <property type="term" value="P:DNA repair"/>
    <property type="evidence" value="ECO:0007669"/>
    <property type="project" value="InterPro"/>
</dbReference>
<dbReference type="GO" id="GO:0003684">
    <property type="term" value="F:damaged DNA binding"/>
    <property type="evidence" value="ECO:0007669"/>
    <property type="project" value="InterPro"/>
</dbReference>
<dbReference type="Proteomes" id="UP000275078">
    <property type="component" value="Unassembled WGS sequence"/>
</dbReference>
<dbReference type="AlphaFoldDB" id="A0A3N4IPW9"/>
<dbReference type="EMBL" id="ML119650">
    <property type="protein sequence ID" value="RPA86240.1"/>
    <property type="molecule type" value="Genomic_DNA"/>
</dbReference>
<dbReference type="GO" id="GO:0070987">
    <property type="term" value="P:error-free translesion synthesis"/>
    <property type="evidence" value="ECO:0007669"/>
    <property type="project" value="UniProtKB-ARBA"/>
</dbReference>
<dbReference type="InterPro" id="IPR043502">
    <property type="entry name" value="DNA/RNA_pol_sf"/>
</dbReference>
<dbReference type="Pfam" id="PF00817">
    <property type="entry name" value="IMS"/>
    <property type="match status" value="1"/>
</dbReference>
<protein>
    <submittedName>
        <fullName evidence="2">DNA/RNA polymerase</fullName>
    </submittedName>
</protein>
<gene>
    <name evidence="2" type="ORF">BJ508DRAFT_358355</name>
</gene>
<organism evidence="2 3">
    <name type="scientific">Ascobolus immersus RN42</name>
    <dbReference type="NCBI Taxonomy" id="1160509"/>
    <lineage>
        <taxon>Eukaryota</taxon>
        <taxon>Fungi</taxon>
        <taxon>Dikarya</taxon>
        <taxon>Ascomycota</taxon>
        <taxon>Pezizomycotina</taxon>
        <taxon>Pezizomycetes</taxon>
        <taxon>Pezizales</taxon>
        <taxon>Ascobolaceae</taxon>
        <taxon>Ascobolus</taxon>
    </lineage>
</organism>
<evidence type="ECO:0000313" key="2">
    <source>
        <dbReference type="EMBL" id="RPA86240.1"/>
    </source>
</evidence>
<dbReference type="Gene3D" id="3.30.1490.100">
    <property type="entry name" value="DNA polymerase, Y-family, little finger domain"/>
    <property type="match status" value="1"/>
</dbReference>
<dbReference type="PANTHER" id="PTHR46404">
    <property type="entry name" value="DNA POLYMERASE IOTA"/>
    <property type="match status" value="1"/>
</dbReference>
<reference evidence="2 3" key="1">
    <citation type="journal article" date="2018" name="Nat. Ecol. Evol.">
        <title>Pezizomycetes genomes reveal the molecular basis of ectomycorrhizal truffle lifestyle.</title>
        <authorList>
            <person name="Murat C."/>
            <person name="Payen T."/>
            <person name="Noel B."/>
            <person name="Kuo A."/>
            <person name="Morin E."/>
            <person name="Chen J."/>
            <person name="Kohler A."/>
            <person name="Krizsan K."/>
            <person name="Balestrini R."/>
            <person name="Da Silva C."/>
            <person name="Montanini B."/>
            <person name="Hainaut M."/>
            <person name="Levati E."/>
            <person name="Barry K.W."/>
            <person name="Belfiori B."/>
            <person name="Cichocki N."/>
            <person name="Clum A."/>
            <person name="Dockter R.B."/>
            <person name="Fauchery L."/>
            <person name="Guy J."/>
            <person name="Iotti M."/>
            <person name="Le Tacon F."/>
            <person name="Lindquist E.A."/>
            <person name="Lipzen A."/>
            <person name="Malagnac F."/>
            <person name="Mello A."/>
            <person name="Molinier V."/>
            <person name="Miyauchi S."/>
            <person name="Poulain J."/>
            <person name="Riccioni C."/>
            <person name="Rubini A."/>
            <person name="Sitrit Y."/>
            <person name="Splivallo R."/>
            <person name="Traeger S."/>
            <person name="Wang M."/>
            <person name="Zifcakova L."/>
            <person name="Wipf D."/>
            <person name="Zambonelli A."/>
            <person name="Paolocci F."/>
            <person name="Nowrousian M."/>
            <person name="Ottonello S."/>
            <person name="Baldrian P."/>
            <person name="Spatafora J.W."/>
            <person name="Henrissat B."/>
            <person name="Nagy L.G."/>
            <person name="Aury J.M."/>
            <person name="Wincker P."/>
            <person name="Grigoriev I.V."/>
            <person name="Bonfante P."/>
            <person name="Martin F.M."/>
        </authorList>
    </citation>
    <scope>NUCLEOTIDE SEQUENCE [LARGE SCALE GENOMIC DNA]</scope>
    <source>
        <strain evidence="2 3">RN42</strain>
    </source>
</reference>
<proteinExistence type="predicted"/>
<dbReference type="Gene3D" id="3.40.1170.60">
    <property type="match status" value="1"/>
</dbReference>
<dbReference type="InterPro" id="IPR001126">
    <property type="entry name" value="UmuC"/>
</dbReference>
<feature type="domain" description="UmuC" evidence="1">
    <location>
        <begin position="11"/>
        <end position="262"/>
    </location>
</feature>
<evidence type="ECO:0000259" key="1">
    <source>
        <dbReference type="PROSITE" id="PS50173"/>
    </source>
</evidence>
<dbReference type="PROSITE" id="PS50173">
    <property type="entry name" value="UMUC"/>
    <property type="match status" value="1"/>
</dbReference>
<dbReference type="InterPro" id="IPR043128">
    <property type="entry name" value="Rev_trsase/Diguanyl_cyclase"/>
</dbReference>
<dbReference type="InterPro" id="IPR036775">
    <property type="entry name" value="DNA_pol_Y-fam_lit_finger_sf"/>
</dbReference>
<sequence>MTDKRGKERIIIHIDYDCFYASVWENLRPELRTVPLGIQQKSILATCNYIARERGVKKLQLIKDAKAACPDLVIVNGEDLTPFRDASRSIFNFIAGTLVGTNQMERLGFDEIFIDVTALVDHNLALLLNSAPGDTFSFHLTLSPPHTTFPINLHNLPPYTHPSDSIPPSFSSLSLDTSGQAQPPETIRLLQRLYLATHLATHLRTLVKSTHNHTASAGISTSKTLAKLAGTINKPDAQTVLHPTTTQAFLDKFEIGKIPGIGRKAATIIRQLVNPLIEPEEQLHEEWFEDVKQKVTVLEVRTKLTQVDLARSPLGGTEAAKVWAWIHGLDDQGVGAKKTVPSQITVEDTFRSLTRAEAVMEVLDRLHSKMLSRMSSELVEDPEAAGGVGKKRWIAVPKTYRLSIRTRKHGFGNRVSRSMPLPSWVLSGVINGDNEGTVGRLSREMGWNLMKRALKEEGEERGWDLQLVNVGVAGIEGAEGGRRTIGEFFGGKGKQTVREEVAEVEEMDGEWELWEEECYVDGEEDEDVWGVCSVCGGRMLRFTLEAHARFHALEHSEGMDMDMA</sequence>
<dbReference type="FunFam" id="3.40.1170.60:FF:000006">
    <property type="entry name" value="DNA polymerase iota"/>
    <property type="match status" value="1"/>
</dbReference>